<keyword evidence="1" id="KW-0805">Transcription regulation</keyword>
<dbReference type="PRINTS" id="PR00598">
    <property type="entry name" value="HTHMARR"/>
</dbReference>
<dbReference type="Proteomes" id="UP000606889">
    <property type="component" value="Unassembled WGS sequence"/>
</dbReference>
<dbReference type="SMART" id="SM00347">
    <property type="entry name" value="HTH_MARR"/>
    <property type="match status" value="1"/>
</dbReference>
<evidence type="ECO:0000256" key="2">
    <source>
        <dbReference type="ARBA" id="ARBA00023125"/>
    </source>
</evidence>
<evidence type="ECO:0000313" key="5">
    <source>
        <dbReference type="EMBL" id="MBC5646825.1"/>
    </source>
</evidence>
<organism evidence="5 6">
    <name type="scientific">Christensenella tenuis</name>
    <dbReference type="NCBI Taxonomy" id="2763033"/>
    <lineage>
        <taxon>Bacteria</taxon>
        <taxon>Bacillati</taxon>
        <taxon>Bacillota</taxon>
        <taxon>Clostridia</taxon>
        <taxon>Christensenellales</taxon>
        <taxon>Christensenellaceae</taxon>
        <taxon>Christensenella</taxon>
    </lineage>
</organism>
<dbReference type="InterPro" id="IPR023187">
    <property type="entry name" value="Tscrpt_reg_MarR-type_CS"/>
</dbReference>
<keyword evidence="3" id="KW-0804">Transcription</keyword>
<protein>
    <submittedName>
        <fullName evidence="5">MarR family transcriptional regulator</fullName>
    </submittedName>
</protein>
<dbReference type="PANTHER" id="PTHR33164:SF43">
    <property type="entry name" value="HTH-TYPE TRANSCRIPTIONAL REPRESSOR YETL"/>
    <property type="match status" value="1"/>
</dbReference>
<feature type="domain" description="HTH marR-type" evidence="4">
    <location>
        <begin position="1"/>
        <end position="141"/>
    </location>
</feature>
<dbReference type="PANTHER" id="PTHR33164">
    <property type="entry name" value="TRANSCRIPTIONAL REGULATOR, MARR FAMILY"/>
    <property type="match status" value="1"/>
</dbReference>
<evidence type="ECO:0000259" key="4">
    <source>
        <dbReference type="PROSITE" id="PS50995"/>
    </source>
</evidence>
<evidence type="ECO:0000313" key="6">
    <source>
        <dbReference type="Proteomes" id="UP000606889"/>
    </source>
</evidence>
<evidence type="ECO:0000256" key="1">
    <source>
        <dbReference type="ARBA" id="ARBA00023015"/>
    </source>
</evidence>
<dbReference type="Gene3D" id="1.10.10.10">
    <property type="entry name" value="Winged helix-like DNA-binding domain superfamily/Winged helix DNA-binding domain"/>
    <property type="match status" value="1"/>
</dbReference>
<dbReference type="InterPro" id="IPR039422">
    <property type="entry name" value="MarR/SlyA-like"/>
</dbReference>
<dbReference type="SUPFAM" id="SSF46785">
    <property type="entry name" value="Winged helix' DNA-binding domain"/>
    <property type="match status" value="1"/>
</dbReference>
<dbReference type="InterPro" id="IPR000835">
    <property type="entry name" value="HTH_MarR-typ"/>
</dbReference>
<dbReference type="InterPro" id="IPR036390">
    <property type="entry name" value="WH_DNA-bd_sf"/>
</dbReference>
<dbReference type="EMBL" id="JACOON010000001">
    <property type="protein sequence ID" value="MBC5646825.1"/>
    <property type="molecule type" value="Genomic_DNA"/>
</dbReference>
<sequence>MKKKIDDVRKDIDAYYESWFRINQAYSVWAQQHGTTDSLVFMLYEIFVSADDCTQHELCRKLFLPKQTVSFLLSKLEKQGYVRRSENPKDRRNKLVSFTTEGRNYAQTLLAELEQAETRAFLGMTAKERRAVADGLRSFANALSQCFLEDVKEL</sequence>
<dbReference type="PROSITE" id="PS01117">
    <property type="entry name" value="HTH_MARR_1"/>
    <property type="match status" value="1"/>
</dbReference>
<dbReference type="RefSeq" id="WP_186856363.1">
    <property type="nucleotide sequence ID" value="NZ_JACOON010000001.1"/>
</dbReference>
<comment type="caution">
    <text evidence="5">The sequence shown here is derived from an EMBL/GenBank/DDBJ whole genome shotgun (WGS) entry which is preliminary data.</text>
</comment>
<reference evidence="5 6" key="1">
    <citation type="submission" date="2020-08" db="EMBL/GenBank/DDBJ databases">
        <title>Genome public.</title>
        <authorList>
            <person name="Liu C."/>
            <person name="Sun Q."/>
        </authorList>
    </citation>
    <scope>NUCLEOTIDE SEQUENCE [LARGE SCALE GENOMIC DNA]</scope>
    <source>
        <strain evidence="5 6">NSJ-35</strain>
    </source>
</reference>
<accession>A0ABR7EAM3</accession>
<proteinExistence type="predicted"/>
<dbReference type="Pfam" id="PF12802">
    <property type="entry name" value="MarR_2"/>
    <property type="match status" value="1"/>
</dbReference>
<dbReference type="InterPro" id="IPR036388">
    <property type="entry name" value="WH-like_DNA-bd_sf"/>
</dbReference>
<gene>
    <name evidence="5" type="ORF">H8S18_00500</name>
</gene>
<evidence type="ECO:0000256" key="3">
    <source>
        <dbReference type="ARBA" id="ARBA00023163"/>
    </source>
</evidence>
<keyword evidence="2" id="KW-0238">DNA-binding</keyword>
<dbReference type="PROSITE" id="PS50995">
    <property type="entry name" value="HTH_MARR_2"/>
    <property type="match status" value="1"/>
</dbReference>
<keyword evidence="6" id="KW-1185">Reference proteome</keyword>
<name>A0ABR7EAM3_9FIRM</name>